<reference evidence="3" key="1">
    <citation type="submission" date="2024-06" db="EMBL/GenBank/DDBJ databases">
        <title>Multi-omics analyses provide insights into the biosynthesis of the anticancer antibiotic pleurotin in Hohenbuehelia grisea.</title>
        <authorList>
            <person name="Weaver J.A."/>
            <person name="Alberti F."/>
        </authorList>
    </citation>
    <scope>NUCLEOTIDE SEQUENCE [LARGE SCALE GENOMIC DNA]</scope>
    <source>
        <strain evidence="3">T-177</strain>
    </source>
</reference>
<feature type="compositionally biased region" description="Basic residues" evidence="1">
    <location>
        <begin position="79"/>
        <end position="92"/>
    </location>
</feature>
<evidence type="ECO:0000313" key="3">
    <source>
        <dbReference type="Proteomes" id="UP001556367"/>
    </source>
</evidence>
<feature type="region of interest" description="Disordered" evidence="1">
    <location>
        <begin position="1"/>
        <end position="25"/>
    </location>
</feature>
<comment type="caution">
    <text evidence="2">The sequence shown here is derived from an EMBL/GenBank/DDBJ whole genome shotgun (WGS) entry which is preliminary data.</text>
</comment>
<evidence type="ECO:0000313" key="2">
    <source>
        <dbReference type="EMBL" id="KAL0952174.1"/>
    </source>
</evidence>
<gene>
    <name evidence="2" type="ORF">HGRIS_008787</name>
</gene>
<feature type="region of interest" description="Disordered" evidence="1">
    <location>
        <begin position="70"/>
        <end position="92"/>
    </location>
</feature>
<proteinExistence type="predicted"/>
<keyword evidence="3" id="KW-1185">Reference proteome</keyword>
<name>A0ABR3J957_9AGAR</name>
<dbReference type="EMBL" id="JASNQZ010000011">
    <property type="protein sequence ID" value="KAL0952174.1"/>
    <property type="molecule type" value="Genomic_DNA"/>
</dbReference>
<sequence>MHDSHPLFALSPPPDGVRQAERGRRDWSSVCVQIDPPVRSSIATGPPYLLPQRASSNAAIICAAPMISGEGGEGPSPTHHIHPLRRAQYRER</sequence>
<accession>A0ABR3J957</accession>
<organism evidence="2 3">
    <name type="scientific">Hohenbuehelia grisea</name>
    <dbReference type="NCBI Taxonomy" id="104357"/>
    <lineage>
        <taxon>Eukaryota</taxon>
        <taxon>Fungi</taxon>
        <taxon>Dikarya</taxon>
        <taxon>Basidiomycota</taxon>
        <taxon>Agaricomycotina</taxon>
        <taxon>Agaricomycetes</taxon>
        <taxon>Agaricomycetidae</taxon>
        <taxon>Agaricales</taxon>
        <taxon>Pleurotineae</taxon>
        <taxon>Pleurotaceae</taxon>
        <taxon>Hohenbuehelia</taxon>
    </lineage>
</organism>
<dbReference type="Proteomes" id="UP001556367">
    <property type="component" value="Unassembled WGS sequence"/>
</dbReference>
<protein>
    <submittedName>
        <fullName evidence="2">Uncharacterized protein</fullName>
    </submittedName>
</protein>
<evidence type="ECO:0000256" key="1">
    <source>
        <dbReference type="SAM" id="MobiDB-lite"/>
    </source>
</evidence>